<feature type="region of interest" description="Disordered" evidence="1">
    <location>
        <begin position="217"/>
        <end position="236"/>
    </location>
</feature>
<name>M7A418_LEPIR</name>
<keyword evidence="2" id="KW-0472">Membrane</keyword>
<protein>
    <submittedName>
        <fullName evidence="3">Uncharacterized protein</fullName>
    </submittedName>
</protein>
<comment type="caution">
    <text evidence="3">The sequence shown here is derived from an EMBL/GenBank/DDBJ whole genome shotgun (WGS) entry which is preliminary data.</text>
</comment>
<evidence type="ECO:0000313" key="4">
    <source>
        <dbReference type="Proteomes" id="UP000012117"/>
    </source>
</evidence>
<keyword evidence="2" id="KW-1133">Transmembrane helix</keyword>
<feature type="transmembrane region" description="Helical" evidence="2">
    <location>
        <begin position="42"/>
        <end position="60"/>
    </location>
</feature>
<dbReference type="EMBL" id="AKWN02000095">
    <property type="protein sequence ID" value="EMP08785.1"/>
    <property type="molecule type" value="Genomic_DNA"/>
</dbReference>
<reference evidence="3 4" key="1">
    <citation type="submission" date="2013-01" db="EMBL/GenBank/DDBJ databases">
        <authorList>
            <person name="Harkins D.M."/>
            <person name="Durkin A.S."/>
            <person name="Brinkac L.M."/>
            <person name="Haft D.H."/>
            <person name="Selengut J.D."/>
            <person name="Sanka R."/>
            <person name="DePew J."/>
            <person name="Purushe J."/>
            <person name="Picardeau M."/>
            <person name="Werts C."/>
            <person name="Goarant C."/>
            <person name="Vinetz J.M."/>
            <person name="Sutton G.G."/>
            <person name="Nierman W.C."/>
            <person name="Fouts D.E."/>
        </authorList>
    </citation>
    <scope>NUCLEOTIDE SEQUENCE [LARGE SCALE GENOMIC DNA]</scope>
    <source>
        <strain evidence="3 4">200701872</strain>
    </source>
</reference>
<evidence type="ECO:0000313" key="3">
    <source>
        <dbReference type="EMBL" id="EMP08785.1"/>
    </source>
</evidence>
<proteinExistence type="predicted"/>
<dbReference type="Proteomes" id="UP000012117">
    <property type="component" value="Unassembled WGS sequence"/>
</dbReference>
<dbReference type="BioCyc" id="LINT1193029:G11R4-651-MONOMER"/>
<evidence type="ECO:0000256" key="1">
    <source>
        <dbReference type="SAM" id="MobiDB-lite"/>
    </source>
</evidence>
<keyword evidence="2" id="KW-0812">Transmembrane</keyword>
<dbReference type="AlphaFoldDB" id="M7A418"/>
<gene>
    <name evidence="3" type="ORF">LEP1GSC124_3420</name>
</gene>
<sequence>MTTDQIESKESQTSSFLRKIRNQLKWIGHFRNLFYLGIRAKLAIFTGTLIAFTVMILTAIDVHQQTEILTQSYEKEASISRHYISGLVLELENLSNSLIRVESFREKVKRQSQALRKYRTKIVTQETKELNLFGFKTKLFGVLGKERKSSIKETYYSVYLSKADIDELEKNTKILLKDPNGLAISDETYSKLKNIAHQVVVLEADLNEQKQKLEELRVSEKTSEKEKQNLEQEMDHLKKGSKKLETNWINLF</sequence>
<evidence type="ECO:0000256" key="2">
    <source>
        <dbReference type="SAM" id="Phobius"/>
    </source>
</evidence>
<accession>M7A418</accession>
<organism evidence="3 4">
    <name type="scientific">Leptospira interrogans serovar Pyrogenes str. 200701872</name>
    <dbReference type="NCBI Taxonomy" id="1193029"/>
    <lineage>
        <taxon>Bacteria</taxon>
        <taxon>Pseudomonadati</taxon>
        <taxon>Spirochaetota</taxon>
        <taxon>Spirochaetia</taxon>
        <taxon>Leptospirales</taxon>
        <taxon>Leptospiraceae</taxon>
        <taxon>Leptospira</taxon>
    </lineage>
</organism>